<feature type="domain" description="G-protein coupled receptors family 1 profile" evidence="7">
    <location>
        <begin position="63"/>
        <end position="341"/>
    </location>
</feature>
<feature type="transmembrane region" description="Helical" evidence="6">
    <location>
        <begin position="89"/>
        <end position="109"/>
    </location>
</feature>
<comment type="subcellular location">
    <subcellularLocation>
        <location evidence="1">Membrane</location>
    </subcellularLocation>
</comment>
<keyword evidence="5" id="KW-0807">Transducer</keyword>
<keyword evidence="9" id="KW-1185">Reference proteome</keyword>
<evidence type="ECO:0000256" key="3">
    <source>
        <dbReference type="ARBA" id="ARBA00022989"/>
    </source>
</evidence>
<dbReference type="PRINTS" id="PR00237">
    <property type="entry name" value="GPCRRHODOPSN"/>
</dbReference>
<feature type="transmembrane region" description="Helical" evidence="6">
    <location>
        <begin position="164"/>
        <end position="186"/>
    </location>
</feature>
<dbReference type="CDD" id="cd00637">
    <property type="entry name" value="7tm_classA_rhodopsin-like"/>
    <property type="match status" value="1"/>
</dbReference>
<dbReference type="STRING" id="52904.ENSSMAP00000006356"/>
<dbReference type="Gene3D" id="1.20.1070.10">
    <property type="entry name" value="Rhodopsin 7-helix transmembrane proteins"/>
    <property type="match status" value="1"/>
</dbReference>
<comment type="similarity">
    <text evidence="5">Belongs to the G-protein coupled receptor 1 family.</text>
</comment>
<dbReference type="EMBL" id="CP026253">
    <property type="protein sequence ID" value="AWP09206.1"/>
    <property type="molecule type" value="Genomic_DNA"/>
</dbReference>
<dbReference type="InterPro" id="IPR052921">
    <property type="entry name" value="GPCR1_Superfamily_Member"/>
</dbReference>
<evidence type="ECO:0000259" key="7">
    <source>
        <dbReference type="PROSITE" id="PS50262"/>
    </source>
</evidence>
<evidence type="ECO:0000313" key="9">
    <source>
        <dbReference type="Proteomes" id="UP000246464"/>
    </source>
</evidence>
<dbReference type="SUPFAM" id="SSF81321">
    <property type="entry name" value="Family A G protein-coupled receptor-like"/>
    <property type="match status" value="1"/>
</dbReference>
<keyword evidence="5 8" id="KW-0675">Receptor</keyword>
<evidence type="ECO:0000256" key="5">
    <source>
        <dbReference type="RuleBase" id="RU000688"/>
    </source>
</evidence>
<dbReference type="GO" id="GO:0004930">
    <property type="term" value="F:G protein-coupled receptor activity"/>
    <property type="evidence" value="ECO:0007669"/>
    <property type="project" value="UniProtKB-KW"/>
</dbReference>
<evidence type="ECO:0000256" key="1">
    <source>
        <dbReference type="ARBA" id="ARBA00004370"/>
    </source>
</evidence>
<evidence type="ECO:0000256" key="2">
    <source>
        <dbReference type="ARBA" id="ARBA00022692"/>
    </source>
</evidence>
<keyword evidence="4 6" id="KW-0472">Membrane</keyword>
<dbReference type="Pfam" id="PF00001">
    <property type="entry name" value="7tm_1"/>
    <property type="match status" value="1"/>
</dbReference>
<feature type="transmembrane region" description="Helical" evidence="6">
    <location>
        <begin position="266"/>
        <end position="285"/>
    </location>
</feature>
<accession>A0A2U9C0N3</accession>
<dbReference type="GO" id="GO:0005549">
    <property type="term" value="F:odorant binding"/>
    <property type="evidence" value="ECO:0007669"/>
    <property type="project" value="TreeGrafter"/>
</dbReference>
<dbReference type="Proteomes" id="UP000246464">
    <property type="component" value="Chromosome 11"/>
</dbReference>
<feature type="transmembrane region" description="Helical" evidence="6">
    <location>
        <begin position="320"/>
        <end position="343"/>
    </location>
</feature>
<dbReference type="PROSITE" id="PS50262">
    <property type="entry name" value="G_PROTEIN_RECEP_F1_2"/>
    <property type="match status" value="1"/>
</dbReference>
<dbReference type="PROSITE" id="PS00237">
    <property type="entry name" value="G_PROTEIN_RECEP_F1_1"/>
    <property type="match status" value="1"/>
</dbReference>
<evidence type="ECO:0000256" key="6">
    <source>
        <dbReference type="SAM" id="Phobius"/>
    </source>
</evidence>
<name>A0A2U9C0N3_SCOMX</name>
<reference evidence="8 9" key="1">
    <citation type="submission" date="2017-12" db="EMBL/GenBank/DDBJ databases">
        <title>Integrating genomic resources of turbot (Scophthalmus maximus) in depth evaluation of genetic and physical mapping variation across individuals.</title>
        <authorList>
            <person name="Martinez P."/>
        </authorList>
    </citation>
    <scope>NUCLEOTIDE SEQUENCE [LARGE SCALE GENOMIC DNA]</scope>
</reference>
<evidence type="ECO:0000313" key="8">
    <source>
        <dbReference type="EMBL" id="AWP09206.1"/>
    </source>
</evidence>
<dbReference type="PANTHER" id="PTHR26451">
    <property type="entry name" value="G_PROTEIN_RECEP_F1_2 DOMAIN-CONTAINING PROTEIN"/>
    <property type="match status" value="1"/>
</dbReference>
<dbReference type="GO" id="GO:0016020">
    <property type="term" value="C:membrane"/>
    <property type="evidence" value="ECO:0007669"/>
    <property type="project" value="UniProtKB-SubCell"/>
</dbReference>
<feature type="transmembrane region" description="Helical" evidence="6">
    <location>
        <begin position="121"/>
        <end position="143"/>
    </location>
</feature>
<dbReference type="GO" id="GO:0004984">
    <property type="term" value="F:olfactory receptor activity"/>
    <property type="evidence" value="ECO:0007669"/>
    <property type="project" value="TreeGrafter"/>
</dbReference>
<dbReference type="AlphaFoldDB" id="A0A2U9C0N3"/>
<evidence type="ECO:0000256" key="4">
    <source>
        <dbReference type="ARBA" id="ARBA00023136"/>
    </source>
</evidence>
<proteinExistence type="inferred from homology"/>
<dbReference type="PANTHER" id="PTHR26451:SF905">
    <property type="entry name" value="OLFACTORY RECEPTOR 2G3-LIKE"/>
    <property type="match status" value="1"/>
</dbReference>
<organism evidence="8 9">
    <name type="scientific">Scophthalmus maximus</name>
    <name type="common">Turbot</name>
    <name type="synonym">Psetta maxima</name>
    <dbReference type="NCBI Taxonomy" id="52904"/>
    <lineage>
        <taxon>Eukaryota</taxon>
        <taxon>Metazoa</taxon>
        <taxon>Chordata</taxon>
        <taxon>Craniata</taxon>
        <taxon>Vertebrata</taxon>
        <taxon>Euteleostomi</taxon>
        <taxon>Actinopterygii</taxon>
        <taxon>Neopterygii</taxon>
        <taxon>Teleostei</taxon>
        <taxon>Neoteleostei</taxon>
        <taxon>Acanthomorphata</taxon>
        <taxon>Carangaria</taxon>
        <taxon>Pleuronectiformes</taxon>
        <taxon>Pleuronectoidei</taxon>
        <taxon>Scophthalmidae</taxon>
        <taxon>Scophthalmus</taxon>
    </lineage>
</organism>
<gene>
    <name evidence="8" type="ORF">SMAX5B_002686</name>
</gene>
<dbReference type="InterPro" id="IPR017452">
    <property type="entry name" value="GPCR_Rhodpsn_7TM"/>
</dbReference>
<feature type="transmembrane region" description="Helical" evidence="6">
    <location>
        <begin position="45"/>
        <end position="68"/>
    </location>
</feature>
<protein>
    <submittedName>
        <fullName evidence="8">Putative olfactory receptor 14A16-like</fullName>
    </submittedName>
</protein>
<keyword evidence="2 5" id="KW-0812">Transmembrane</keyword>
<feature type="transmembrane region" description="Helical" evidence="6">
    <location>
        <begin position="224"/>
        <end position="245"/>
    </location>
</feature>
<keyword evidence="3 6" id="KW-1133">Transmembrane helix</keyword>
<sequence length="387" mass="43953">MPMDAHNFTQQCDWLSEENQTEPRVTGRLDLAGCLFLTIIPNGHAVPALISVFVLLILFSFLINWLTLFGMRRSDDLSWEPRIAFLKNLIVSDLMQTVTISPTIIHSLVRRRTIEFDTWCYVQYFTGTITIFSSLTTITCMALERYLYVCHAIHYLVILTRMRLRLTLSLIWIFSISVSTINMVLLHTGQGRSSEPVTKGLLCEPDVVEQHMGFPRASAVFRKLVGSFTLLLCLLAHAFSYLRMYRDARNAVVPFKAVNTKARKTVLYYCGMLFVQLLPLLMKVISDAVWEVEGTVAMMARSPPTQGDSSTKMTPSATAVGLHMCLLVMLVVPPCINPLVYMLRDAGMRQLLLSLFRRWMRDRRADVCGVDGRRIRDVEHRHGAQAG</sequence>
<dbReference type="InterPro" id="IPR000276">
    <property type="entry name" value="GPCR_Rhodpsn"/>
</dbReference>
<keyword evidence="5" id="KW-0297">G-protein coupled receptor</keyword>